<accession>A0A150JF95</accession>
<name>A0A150JF95_9EURY</name>
<protein>
    <submittedName>
        <fullName evidence="1">Uncharacterized protein</fullName>
    </submittedName>
</protein>
<dbReference type="AlphaFoldDB" id="A0A150JF95"/>
<reference evidence="1" key="1">
    <citation type="journal article" date="2016" name="ISME J.">
        <title>Chasing the elusive Euryarchaeota class WSA2: genomes reveal a uniquely fastidious methyl-reducing methanogen.</title>
        <authorList>
            <person name="Nobu M.K."/>
            <person name="Narihiro T."/>
            <person name="Kuroda K."/>
            <person name="Mei R."/>
            <person name="Liu W.T."/>
        </authorList>
    </citation>
    <scope>NUCLEOTIDE SEQUENCE [LARGE SCALE GENOMIC DNA]</scope>
    <source>
        <strain evidence="1">ADurb1213_Bin02801</strain>
    </source>
</reference>
<dbReference type="EMBL" id="LNJE01000036">
    <property type="protein sequence ID" value="KYC55719.1"/>
    <property type="molecule type" value="Genomic_DNA"/>
</dbReference>
<organism evidence="1">
    <name type="scientific">Candidatus Methanofastidiosum methylothiophilum</name>
    <dbReference type="NCBI Taxonomy" id="1705564"/>
    <lineage>
        <taxon>Archaea</taxon>
        <taxon>Methanobacteriati</taxon>
        <taxon>Methanobacteriota</taxon>
        <taxon>Stenosarchaea group</taxon>
        <taxon>Candidatus Methanofastidiosia</taxon>
        <taxon>Candidatus Methanofastidiosales</taxon>
        <taxon>Candidatus Methanofastidiosaceae</taxon>
        <taxon>Candidatus Methanofastidiosum</taxon>
    </lineage>
</organism>
<proteinExistence type="predicted"/>
<accession>A0A150JEP7</accession>
<comment type="caution">
    <text evidence="1">The sequence shown here is derived from an EMBL/GenBank/DDBJ whole genome shotgun (WGS) entry which is preliminary data.</text>
</comment>
<gene>
    <name evidence="1" type="ORF">APG09_01566</name>
</gene>
<sequence length="125" mass="15129">MIKNIQISRQKRQIPQEIEKKMLEIYGVEMPRTYTKMFLDCLYDYYYESFINNKPIFLDCIILTPQIVLGKPKTKDYPTLKQRITYKRLRVGKYKIYINKDALRDKKDAGTQYVKYKIIKKEITD</sequence>
<evidence type="ECO:0000313" key="1">
    <source>
        <dbReference type="EMBL" id="KYC55719.1"/>
    </source>
</evidence>